<comment type="subcellular location">
    <subcellularLocation>
        <location evidence="1">Cell inner membrane</location>
        <topology evidence="1">Single-pass membrane protein</topology>
    </subcellularLocation>
</comment>
<dbReference type="GO" id="GO:0005886">
    <property type="term" value="C:plasma membrane"/>
    <property type="evidence" value="ECO:0007669"/>
    <property type="project" value="UniProtKB-SubCell"/>
</dbReference>
<protein>
    <recommendedName>
        <fullName evidence="2">Type II secretion system protein H</fullName>
    </recommendedName>
    <alternativeName>
        <fullName evidence="10">General secretion pathway protein H</fullName>
    </alternativeName>
</protein>
<evidence type="ECO:0000313" key="14">
    <source>
        <dbReference type="Proteomes" id="UP000267448"/>
    </source>
</evidence>
<evidence type="ECO:0000256" key="8">
    <source>
        <dbReference type="ARBA" id="ARBA00023136"/>
    </source>
</evidence>
<keyword evidence="7 11" id="KW-1133">Transmembrane helix</keyword>
<dbReference type="Proteomes" id="UP000267448">
    <property type="component" value="Unassembled WGS sequence"/>
</dbReference>
<accession>A0A3S0IT28</accession>
<dbReference type="OrthoDB" id="2313614at2"/>
<name>A0A3S0IT28_9GAMM</name>
<organism evidence="13 14">
    <name type="scientific">Shewanella canadensis</name>
    <dbReference type="NCBI Taxonomy" id="271096"/>
    <lineage>
        <taxon>Bacteria</taxon>
        <taxon>Pseudomonadati</taxon>
        <taxon>Pseudomonadota</taxon>
        <taxon>Gammaproteobacteria</taxon>
        <taxon>Alteromonadales</taxon>
        <taxon>Shewanellaceae</taxon>
        <taxon>Shewanella</taxon>
    </lineage>
</organism>
<keyword evidence="3" id="KW-1003">Cell membrane</keyword>
<evidence type="ECO:0000256" key="9">
    <source>
        <dbReference type="ARBA" id="ARBA00025772"/>
    </source>
</evidence>
<gene>
    <name evidence="13" type="ORF">EKG38_09185</name>
</gene>
<dbReference type="Pfam" id="PF07963">
    <property type="entry name" value="N_methyl"/>
    <property type="match status" value="1"/>
</dbReference>
<dbReference type="Gene3D" id="3.55.40.10">
    <property type="entry name" value="minor pseudopilin epsh domain"/>
    <property type="match status" value="1"/>
</dbReference>
<evidence type="ECO:0000256" key="1">
    <source>
        <dbReference type="ARBA" id="ARBA00004377"/>
    </source>
</evidence>
<reference evidence="13 14" key="1">
    <citation type="submission" date="2018-12" db="EMBL/GenBank/DDBJ databases">
        <authorList>
            <person name="Yu L."/>
        </authorList>
    </citation>
    <scope>NUCLEOTIDE SEQUENCE [LARGE SCALE GENOMIC DNA]</scope>
    <source>
        <strain evidence="13 14">HAW-EB2</strain>
    </source>
</reference>
<feature type="transmembrane region" description="Helical" evidence="11">
    <location>
        <begin position="12"/>
        <end position="34"/>
    </location>
</feature>
<proteinExistence type="inferred from homology"/>
<dbReference type="EMBL" id="RXNU01000004">
    <property type="protein sequence ID" value="RTR39095.1"/>
    <property type="molecule type" value="Genomic_DNA"/>
</dbReference>
<keyword evidence="8 11" id="KW-0472">Membrane</keyword>
<evidence type="ECO:0000259" key="12">
    <source>
        <dbReference type="Pfam" id="PF12019"/>
    </source>
</evidence>
<evidence type="ECO:0000313" key="13">
    <source>
        <dbReference type="EMBL" id="RTR39095.1"/>
    </source>
</evidence>
<sequence length="169" mass="18389">MKTHAGFTLIELMTTLVVSTTLISIAIPSLSSLYQAYRADSAIRTIRSTLQLARNSAISYGSRVTACPLLEGACTQDWRIGITIFIDRGDPNTIDGSDQVLLTTDRFHQGDNVTYNRSAVRFQPDGLASGTNGTLRYCPGSVSSEHSKAVIINQAGKIRFSKDSNIRCN</sequence>
<dbReference type="AlphaFoldDB" id="A0A3S0IT28"/>
<dbReference type="GO" id="GO:0015627">
    <property type="term" value="C:type II protein secretion system complex"/>
    <property type="evidence" value="ECO:0007669"/>
    <property type="project" value="InterPro"/>
</dbReference>
<evidence type="ECO:0000256" key="2">
    <source>
        <dbReference type="ARBA" id="ARBA00021549"/>
    </source>
</evidence>
<evidence type="ECO:0000256" key="4">
    <source>
        <dbReference type="ARBA" id="ARBA00022481"/>
    </source>
</evidence>
<feature type="domain" description="General secretion pathway GspH" evidence="12">
    <location>
        <begin position="42"/>
        <end position="156"/>
    </location>
</feature>
<evidence type="ECO:0000256" key="6">
    <source>
        <dbReference type="ARBA" id="ARBA00022692"/>
    </source>
</evidence>
<dbReference type="InterPro" id="IPR022346">
    <property type="entry name" value="T2SS_GspH"/>
</dbReference>
<dbReference type="GO" id="GO:0015628">
    <property type="term" value="P:protein secretion by the type II secretion system"/>
    <property type="evidence" value="ECO:0007669"/>
    <property type="project" value="InterPro"/>
</dbReference>
<evidence type="ECO:0000256" key="10">
    <source>
        <dbReference type="ARBA" id="ARBA00030775"/>
    </source>
</evidence>
<keyword evidence="6 11" id="KW-0812">Transmembrane</keyword>
<evidence type="ECO:0000256" key="5">
    <source>
        <dbReference type="ARBA" id="ARBA00022519"/>
    </source>
</evidence>
<comment type="caution">
    <text evidence="13">The sequence shown here is derived from an EMBL/GenBank/DDBJ whole genome shotgun (WGS) entry which is preliminary data.</text>
</comment>
<dbReference type="RefSeq" id="WP_126519968.1">
    <property type="nucleotide sequence ID" value="NZ_RXNU01000004.1"/>
</dbReference>
<evidence type="ECO:0000256" key="7">
    <source>
        <dbReference type="ARBA" id="ARBA00022989"/>
    </source>
</evidence>
<evidence type="ECO:0000256" key="11">
    <source>
        <dbReference type="SAM" id="Phobius"/>
    </source>
</evidence>
<dbReference type="InterPro" id="IPR045584">
    <property type="entry name" value="Pilin-like"/>
</dbReference>
<dbReference type="Pfam" id="PF12019">
    <property type="entry name" value="GspH"/>
    <property type="match status" value="1"/>
</dbReference>
<dbReference type="NCBIfam" id="TIGR02532">
    <property type="entry name" value="IV_pilin_GFxxxE"/>
    <property type="match status" value="1"/>
</dbReference>
<dbReference type="PROSITE" id="PS00409">
    <property type="entry name" value="PROKAR_NTER_METHYL"/>
    <property type="match status" value="1"/>
</dbReference>
<keyword evidence="4" id="KW-0488">Methylation</keyword>
<dbReference type="InterPro" id="IPR012902">
    <property type="entry name" value="N_methyl_site"/>
</dbReference>
<comment type="similarity">
    <text evidence="9">Belongs to the GSP H family.</text>
</comment>
<keyword evidence="5" id="KW-0997">Cell inner membrane</keyword>
<evidence type="ECO:0000256" key="3">
    <source>
        <dbReference type="ARBA" id="ARBA00022475"/>
    </source>
</evidence>
<keyword evidence="14" id="KW-1185">Reference proteome</keyword>
<dbReference type="SUPFAM" id="SSF54523">
    <property type="entry name" value="Pili subunits"/>
    <property type="match status" value="1"/>
</dbReference>